<sequence length="369" mass="39321">MTKKSSIARVIGFCGSCIAFYIGAGFATMQEVMQYEASYGSLFMVVILVAAAIYVYTNLSFTSNGSERHIEKGSDIFTLYCGKYIGTFYKYFTSFFCYMCFIVMCGGANSTATQQWGLPNGVGAVVLTVVVVATAVFGLDGIVNALGKIGPVIIVCLLGVSIATAITGLPNFSANLQAVDAGKYDLVQVGGGNPFASGASYGGFVILWFSTFLAEMGAKNDEHEVNKGVLLSTIFIFATAAICCVALISHIDITAYADIPTLMLANTINPAFAQVLSIIIFCGIYTTAVPLLWSGVSAISREGTPRYKLLIVVGGVIGCVVACFLPYKGLVNVLYGLNGYLGFILIAFMIVYDIRRRISRKGQADKVEA</sequence>
<proteinExistence type="predicted"/>
<gene>
    <name evidence="2" type="ORF">VXJ25_02200</name>
</gene>
<protein>
    <recommendedName>
        <fullName evidence="4">Branched-chain amino acid transport system carrier protein</fullName>
    </recommendedName>
</protein>
<accession>A0ABU7R887</accession>
<keyword evidence="1" id="KW-1133">Transmembrane helix</keyword>
<keyword evidence="1" id="KW-0472">Membrane</keyword>
<name>A0ABU7R887_9ACTN</name>
<evidence type="ECO:0008006" key="4">
    <source>
        <dbReference type="Google" id="ProtNLM"/>
    </source>
</evidence>
<feature type="transmembrane region" description="Helical" evidence="1">
    <location>
        <begin position="39"/>
        <end position="59"/>
    </location>
</feature>
<comment type="caution">
    <text evidence="2">The sequence shown here is derived from an EMBL/GenBank/DDBJ whole genome shotgun (WGS) entry which is preliminary data.</text>
</comment>
<feature type="transmembrane region" description="Helical" evidence="1">
    <location>
        <begin position="307"/>
        <end position="327"/>
    </location>
</feature>
<evidence type="ECO:0000313" key="2">
    <source>
        <dbReference type="EMBL" id="MEE6146812.1"/>
    </source>
</evidence>
<dbReference type="EMBL" id="JAZGJQ010000002">
    <property type="protein sequence ID" value="MEE6146812.1"/>
    <property type="molecule type" value="Genomic_DNA"/>
</dbReference>
<feature type="transmembrane region" description="Helical" evidence="1">
    <location>
        <begin position="271"/>
        <end position="295"/>
    </location>
</feature>
<organism evidence="2 3">
    <name type="scientific">Olsenella absiana</name>
    <dbReference type="NCBI Taxonomy" id="3115222"/>
    <lineage>
        <taxon>Bacteria</taxon>
        <taxon>Bacillati</taxon>
        <taxon>Actinomycetota</taxon>
        <taxon>Coriobacteriia</taxon>
        <taxon>Coriobacteriales</taxon>
        <taxon>Atopobiaceae</taxon>
        <taxon>Olsenella</taxon>
    </lineage>
</organism>
<feature type="transmembrane region" description="Helical" evidence="1">
    <location>
        <begin position="121"/>
        <end position="139"/>
    </location>
</feature>
<keyword evidence="1" id="KW-0812">Transmembrane</keyword>
<feature type="transmembrane region" description="Helical" evidence="1">
    <location>
        <begin position="88"/>
        <end position="109"/>
    </location>
</feature>
<dbReference type="Gene3D" id="1.20.1740.10">
    <property type="entry name" value="Amino acid/polyamine transporter I"/>
    <property type="match status" value="1"/>
</dbReference>
<feature type="transmembrane region" description="Helical" evidence="1">
    <location>
        <begin position="151"/>
        <end position="174"/>
    </location>
</feature>
<dbReference type="PANTHER" id="PTHR37814">
    <property type="entry name" value="CONSERVED MEMBRANE PROTEIN"/>
    <property type="match status" value="1"/>
</dbReference>
<dbReference type="PANTHER" id="PTHR37814:SF1">
    <property type="entry name" value="MEMBRANE PROTEIN"/>
    <property type="match status" value="1"/>
</dbReference>
<dbReference type="RefSeq" id="WP_330957579.1">
    <property type="nucleotide sequence ID" value="NZ_JAZGJQ010000002.1"/>
</dbReference>
<dbReference type="InterPro" id="IPR038728">
    <property type="entry name" value="YkvI-like"/>
</dbReference>
<reference evidence="2 3" key="1">
    <citation type="submission" date="2024-01" db="EMBL/GenBank/DDBJ databases">
        <title>Description of Olsenella sp. nov., isolated from pig feces.</title>
        <authorList>
            <person name="Chang Y.-H."/>
        </authorList>
    </citation>
    <scope>NUCLEOTIDE SEQUENCE [LARGE SCALE GENOMIC DNA]</scope>
    <source>
        <strain evidence="2 3">YH-ols2223</strain>
    </source>
</reference>
<feature type="transmembrane region" description="Helical" evidence="1">
    <location>
        <begin position="194"/>
        <end position="216"/>
    </location>
</feature>
<keyword evidence="3" id="KW-1185">Reference proteome</keyword>
<feature type="transmembrane region" description="Helical" evidence="1">
    <location>
        <begin position="7"/>
        <end position="27"/>
    </location>
</feature>
<evidence type="ECO:0000313" key="3">
    <source>
        <dbReference type="Proteomes" id="UP001332931"/>
    </source>
</evidence>
<feature type="transmembrane region" description="Helical" evidence="1">
    <location>
        <begin position="333"/>
        <end position="352"/>
    </location>
</feature>
<dbReference type="Proteomes" id="UP001332931">
    <property type="component" value="Unassembled WGS sequence"/>
</dbReference>
<evidence type="ECO:0000256" key="1">
    <source>
        <dbReference type="SAM" id="Phobius"/>
    </source>
</evidence>
<feature type="transmembrane region" description="Helical" evidence="1">
    <location>
        <begin position="228"/>
        <end position="251"/>
    </location>
</feature>